<dbReference type="Gene3D" id="2.40.70.10">
    <property type="entry name" value="Acid Proteases"/>
    <property type="match status" value="1"/>
</dbReference>
<keyword evidence="3" id="KW-0540">Nuclease</keyword>
<dbReference type="InterPro" id="IPR001584">
    <property type="entry name" value="Integrase_cat-core"/>
</dbReference>
<dbReference type="InterPro" id="IPR005162">
    <property type="entry name" value="Retrotrans_gag_dom"/>
</dbReference>
<dbReference type="Gene3D" id="3.30.70.270">
    <property type="match status" value="2"/>
</dbReference>
<keyword evidence="5" id="KW-0233">DNA recombination</keyword>
<dbReference type="Pfam" id="PF03732">
    <property type="entry name" value="Retrotrans_gag"/>
    <property type="match status" value="1"/>
</dbReference>
<dbReference type="GO" id="GO:0004523">
    <property type="term" value="F:RNA-DNA hybrid ribonuclease activity"/>
    <property type="evidence" value="ECO:0007669"/>
    <property type="project" value="InterPro"/>
</dbReference>
<feature type="compositionally biased region" description="Basic and acidic residues" evidence="7">
    <location>
        <begin position="7"/>
        <end position="19"/>
    </location>
</feature>
<protein>
    <recommendedName>
        <fullName evidence="8">Integrase catalytic domain-containing protein</fullName>
    </recommendedName>
</protein>
<keyword evidence="4" id="KW-0255">Endonuclease</keyword>
<dbReference type="CDD" id="cd01647">
    <property type="entry name" value="RT_LTR"/>
    <property type="match status" value="1"/>
</dbReference>
<sequence length="1696" mass="193641">MTSRIKKATEYADRGKETMIPEEEDPLVETDLSSNNEKRWPEGSPSEKALRGRRIIIRSEVRREQKPEPSHRYREPSKIDRRSRLTEEPRTGSSTSDRTWDEYNEDTVEALQQQVLDLKKKLKKNKRSRRPQHSSRSKVRTRHTKCLSSESSSRSTAETDEEESSDGRHKGGRTLNRGSRGNWSESPSAVRQPYGERIGRETVWKALHQISHSPFSKEIESARLPRNFSAPTYVMYDGKADPVGHISHYRQSMAIHLGNNALMCRMFPSSLGPMSLRWFNRLPHSSIFSWNELAEAFVSRFITNSRKPKEFASLMSMRMKDSESLKNYSARYWEVYNEVDGGTEDMAMKTFKEGLHPESELRHSLSKRSARNMRDLMSRIEQYVRVEEDRARTGALSAQNRPQRRPNNTEQKRAEIPPRNPTRFPRPKESVGVYTVFNQPIYRIMGDIKNEPFFMWPAPLGGDPTKRDPNKYCSYHREKGHMTEKCFTLKKHLDDLAKAGHLRCYINDGQRQHYHVGPTIVHNTKPAARIIETIHTSRSNGHSYDRLKSDLKKAQHLREVFQIHEGSVISKKPRMDYPENEQQIFFSDEDLRDVQTPHDDPLVIKLRIGDSDVKRVLVDQGSCSEIMYPDLFHGLGLKQTDLQPYDAPLVGFSGESVRPMGRITLNVHTGPISLETEFVVIDVPSPYTAIMGRRWLHRLKAVPSSFHQKLRFPTDFGIMEIKGDQVASKQCIMAALEKARDTHTETYSSCEELDTVIFSSDPEKYFKIGRELSPGNRTELIDFLVGNVDVFAWDPYEVPGVDPNYIEHRLNTDPHSKPVQQKARRSAPVHAEAVQKEVEKLLQAGAIREIQYPTWLSNTVVVKKKNGKWRVCVDFTNLNQACPKDPFPLPKIDQLVDATAGHDRMSFLDAFQGYHQIALSAEDREKTAFITPLGIYCYKVMPFGLKNAGATYQRMVTKMFKDQIGKTMEIYIDDMVVKSRLSQDHLKDLTETFRVLRLHRLRLNASKCVFGVGSGKFLGFMVSHRGIEVNPDQIKVIQELKAPRTHKEVQRLTGMTAALSRFISRSADRCQPFFQLLKKSTTFKWDDKCVSAFEDLKRYLSSSLLLSNPTPGEPLFLYLAVSDRAVSAVLIRIKDTVQCPVYYASKTMTEAETHYPPLEKVGLALITAADKLPQYFQAHTVYLVTQYPVQAMFNKADFTGRIWKWGAKVSALGVKYLPRTAIKGQVLADFVAEFAPTSEQNNLGESTPREDSPDHTRWWKVYVDGASNSKGSGTGVAEYEAVLAGLKSAKTLGARRLIVYCDSLLVASQINGEYMARDERMAAYLLKVQTAMTDFETILNVLYQFETLTTPSTDQPANYINAITVGPCWMDPYVTYLKEGVLPEQKKEAEIIRRKTARYMKASVEVILGADLWHTELLPRDIGGPTCRKTQWTMSESAINVKDSHIQLHQPAGELQPLVSPWPFAQWGMDLVGPLPRATGNRRWLIVATDYFTKWVEAEPLANIRDKDSIKFVWKNIITRFGIPKTIISDNGTQFTSKPFTKYCSELGIRNVYSSPAYPQSNGQAEASNKTVLDGIKKRLEDAKGRWVEELPNVLWTFRTTPRRSTGETPFSLAYGSEAVIPLEIGLPTLRTSEWEPTRNDLAQSQALDLLEERREQAMIRLASYQQQLKKGYNKNIRPRSFQARRSGPQKSFEQH</sequence>
<keyword evidence="1" id="KW-0808">Transferase</keyword>
<evidence type="ECO:0000256" key="4">
    <source>
        <dbReference type="ARBA" id="ARBA00022759"/>
    </source>
</evidence>
<accession>A0A2N9I9S4</accession>
<dbReference type="Pfam" id="PF13456">
    <property type="entry name" value="RVT_3"/>
    <property type="match status" value="1"/>
</dbReference>
<dbReference type="InterPro" id="IPR002156">
    <property type="entry name" value="RNaseH_domain"/>
</dbReference>
<evidence type="ECO:0000256" key="7">
    <source>
        <dbReference type="SAM" id="MobiDB-lite"/>
    </source>
</evidence>
<dbReference type="PANTHER" id="PTHR37984">
    <property type="entry name" value="PROTEIN CBG26694"/>
    <property type="match status" value="1"/>
</dbReference>
<reference evidence="9" key="1">
    <citation type="submission" date="2018-02" db="EMBL/GenBank/DDBJ databases">
        <authorList>
            <person name="Cohen D.B."/>
            <person name="Kent A.D."/>
        </authorList>
    </citation>
    <scope>NUCLEOTIDE SEQUENCE</scope>
</reference>
<feature type="compositionally biased region" description="Basic residues" evidence="7">
    <location>
        <begin position="120"/>
        <end position="145"/>
    </location>
</feature>
<keyword evidence="4" id="KW-0378">Hydrolase</keyword>
<dbReference type="Gene3D" id="3.30.420.10">
    <property type="entry name" value="Ribonuclease H-like superfamily/Ribonuclease H"/>
    <property type="match status" value="2"/>
</dbReference>
<organism evidence="9">
    <name type="scientific">Fagus sylvatica</name>
    <name type="common">Beechnut</name>
    <dbReference type="NCBI Taxonomy" id="28930"/>
    <lineage>
        <taxon>Eukaryota</taxon>
        <taxon>Viridiplantae</taxon>
        <taxon>Streptophyta</taxon>
        <taxon>Embryophyta</taxon>
        <taxon>Tracheophyta</taxon>
        <taxon>Spermatophyta</taxon>
        <taxon>Magnoliopsida</taxon>
        <taxon>eudicotyledons</taxon>
        <taxon>Gunneridae</taxon>
        <taxon>Pentapetalae</taxon>
        <taxon>rosids</taxon>
        <taxon>fabids</taxon>
        <taxon>Fagales</taxon>
        <taxon>Fagaceae</taxon>
        <taxon>Fagus</taxon>
    </lineage>
</organism>
<dbReference type="GO" id="GO:0006310">
    <property type="term" value="P:DNA recombination"/>
    <property type="evidence" value="ECO:0007669"/>
    <property type="project" value="UniProtKB-KW"/>
</dbReference>
<evidence type="ECO:0000256" key="3">
    <source>
        <dbReference type="ARBA" id="ARBA00022722"/>
    </source>
</evidence>
<dbReference type="SUPFAM" id="SSF53098">
    <property type="entry name" value="Ribonuclease H-like"/>
    <property type="match status" value="2"/>
</dbReference>
<dbReference type="PROSITE" id="PS50994">
    <property type="entry name" value="INTEGRASE"/>
    <property type="match status" value="1"/>
</dbReference>
<gene>
    <name evidence="9" type="ORF">FSB_LOCUS49294</name>
</gene>
<dbReference type="InterPro" id="IPR050951">
    <property type="entry name" value="Retrovirus_Pol_polyprotein"/>
</dbReference>
<dbReference type="Pfam" id="PF00078">
    <property type="entry name" value="RVT_1"/>
    <property type="match status" value="1"/>
</dbReference>
<dbReference type="Pfam" id="PF00665">
    <property type="entry name" value="rve"/>
    <property type="match status" value="1"/>
</dbReference>
<feature type="compositionally biased region" description="Polar residues" evidence="7">
    <location>
        <begin position="396"/>
        <end position="409"/>
    </location>
</feature>
<dbReference type="InterPro" id="IPR036397">
    <property type="entry name" value="RNaseH_sf"/>
</dbReference>
<dbReference type="Pfam" id="PF17919">
    <property type="entry name" value="RT_RNaseH_2"/>
    <property type="match status" value="1"/>
</dbReference>
<evidence type="ECO:0000313" key="9">
    <source>
        <dbReference type="EMBL" id="SPD21412.1"/>
    </source>
</evidence>
<dbReference type="InterPro" id="IPR041577">
    <property type="entry name" value="RT_RNaseH_2"/>
</dbReference>
<dbReference type="InterPro" id="IPR043502">
    <property type="entry name" value="DNA/RNA_pol_sf"/>
</dbReference>
<feature type="region of interest" description="Disordered" evidence="7">
    <location>
        <begin position="1676"/>
        <end position="1696"/>
    </location>
</feature>
<dbReference type="Gene3D" id="3.10.10.10">
    <property type="entry name" value="HIV Type 1 Reverse Transcriptase, subunit A, domain 1"/>
    <property type="match status" value="1"/>
</dbReference>
<feature type="domain" description="Integrase catalytic" evidence="8">
    <location>
        <begin position="1459"/>
        <end position="1618"/>
    </location>
</feature>
<evidence type="ECO:0000259" key="8">
    <source>
        <dbReference type="PROSITE" id="PS50994"/>
    </source>
</evidence>
<dbReference type="InterPro" id="IPR043128">
    <property type="entry name" value="Rev_trsase/Diguanyl_cyclase"/>
</dbReference>
<dbReference type="EMBL" id="OIVN01005216">
    <property type="protein sequence ID" value="SPD21412.1"/>
    <property type="molecule type" value="Genomic_DNA"/>
</dbReference>
<dbReference type="InterPro" id="IPR012337">
    <property type="entry name" value="RNaseH-like_sf"/>
</dbReference>
<evidence type="ECO:0000256" key="1">
    <source>
        <dbReference type="ARBA" id="ARBA00022679"/>
    </source>
</evidence>
<dbReference type="SUPFAM" id="SSF56672">
    <property type="entry name" value="DNA/RNA polymerases"/>
    <property type="match status" value="1"/>
</dbReference>
<evidence type="ECO:0000256" key="5">
    <source>
        <dbReference type="ARBA" id="ARBA00023172"/>
    </source>
</evidence>
<evidence type="ECO:0000256" key="2">
    <source>
        <dbReference type="ARBA" id="ARBA00022695"/>
    </source>
</evidence>
<dbReference type="CDD" id="cd00303">
    <property type="entry name" value="retropepsin_like"/>
    <property type="match status" value="1"/>
</dbReference>
<evidence type="ECO:0000256" key="6">
    <source>
        <dbReference type="ARBA" id="ARBA00023268"/>
    </source>
</evidence>
<dbReference type="GO" id="GO:0016779">
    <property type="term" value="F:nucleotidyltransferase activity"/>
    <property type="evidence" value="ECO:0007669"/>
    <property type="project" value="UniProtKB-KW"/>
</dbReference>
<proteinExistence type="predicted"/>
<keyword evidence="6" id="KW-0511">Multifunctional enzyme</keyword>
<feature type="compositionally biased region" description="Polar residues" evidence="7">
    <location>
        <begin position="176"/>
        <end position="189"/>
    </location>
</feature>
<dbReference type="InterPro" id="IPR000477">
    <property type="entry name" value="RT_dom"/>
</dbReference>
<dbReference type="PANTHER" id="PTHR37984:SF5">
    <property type="entry name" value="PROTEIN NYNRIN-LIKE"/>
    <property type="match status" value="1"/>
</dbReference>
<feature type="compositionally biased region" description="Basic and acidic residues" evidence="7">
    <location>
        <begin position="57"/>
        <end position="90"/>
    </location>
</feature>
<dbReference type="GO" id="GO:0015074">
    <property type="term" value="P:DNA integration"/>
    <property type="evidence" value="ECO:0007669"/>
    <property type="project" value="InterPro"/>
</dbReference>
<feature type="region of interest" description="Disordered" evidence="7">
    <location>
        <begin position="389"/>
        <end position="427"/>
    </location>
</feature>
<name>A0A2N9I9S4_FAGSY</name>
<dbReference type="InterPro" id="IPR021109">
    <property type="entry name" value="Peptidase_aspartic_dom_sf"/>
</dbReference>
<dbReference type="GO" id="GO:0003676">
    <property type="term" value="F:nucleic acid binding"/>
    <property type="evidence" value="ECO:0007669"/>
    <property type="project" value="InterPro"/>
</dbReference>
<feature type="region of interest" description="Disordered" evidence="7">
    <location>
        <begin position="1"/>
        <end position="194"/>
    </location>
</feature>
<keyword evidence="2" id="KW-0548">Nucleotidyltransferase</keyword>